<reference evidence="1 2" key="1">
    <citation type="submission" date="2019-10" db="EMBL/GenBank/DDBJ databases">
        <title>Cardiobacteriales fam. a chemoheterotrophic member of the order Cardiobacteriales, and proposal of Cardiobacteriales fam. nov.</title>
        <authorList>
            <person name="Wang C."/>
        </authorList>
    </citation>
    <scope>NUCLEOTIDE SEQUENCE [LARGE SCALE GENOMIC DNA]</scope>
    <source>
        <strain evidence="1 2">ML27</strain>
    </source>
</reference>
<dbReference type="AlphaFoldDB" id="A0A6N7ES29"/>
<dbReference type="Proteomes" id="UP000471298">
    <property type="component" value="Unassembled WGS sequence"/>
</dbReference>
<sequence>MRQRSQGFTLIETLVALAIFTLLIAALTTVNQTGINTLMTSESRTIATRALNNIVLEFQQNRLTSGQSDEKQLGAGQLAGVGQYSGTYRMSHYQYRWDILIEPSQNQLTQVLQATLTDTQSGQVVARVRRIQ</sequence>
<organism evidence="1 2">
    <name type="scientific">Ostreibacterium oceani</name>
    <dbReference type="NCBI Taxonomy" id="2654998"/>
    <lineage>
        <taxon>Bacteria</taxon>
        <taxon>Pseudomonadati</taxon>
        <taxon>Pseudomonadota</taxon>
        <taxon>Gammaproteobacteria</taxon>
        <taxon>Cardiobacteriales</taxon>
        <taxon>Ostreibacteriaceae</taxon>
        <taxon>Ostreibacterium</taxon>
    </lineage>
</organism>
<evidence type="ECO:0000313" key="2">
    <source>
        <dbReference type="Proteomes" id="UP000471298"/>
    </source>
</evidence>
<keyword evidence="2" id="KW-1185">Reference proteome</keyword>
<evidence type="ECO:0000313" key="1">
    <source>
        <dbReference type="EMBL" id="MPV85664.1"/>
    </source>
</evidence>
<dbReference type="NCBIfam" id="TIGR02532">
    <property type="entry name" value="IV_pilin_GFxxxE"/>
    <property type="match status" value="1"/>
</dbReference>
<dbReference type="Pfam" id="PF07963">
    <property type="entry name" value="N_methyl"/>
    <property type="match status" value="1"/>
</dbReference>
<protein>
    <submittedName>
        <fullName evidence="1">Prepilin-type N-terminal cleavage/methylation domain-containing protein</fullName>
    </submittedName>
</protein>
<proteinExistence type="predicted"/>
<accession>A0A6N7ES29</accession>
<dbReference type="InParanoid" id="A0A6N7ES29"/>
<dbReference type="InterPro" id="IPR012902">
    <property type="entry name" value="N_methyl_site"/>
</dbReference>
<name>A0A6N7ES29_9GAMM</name>
<dbReference type="PROSITE" id="PS00409">
    <property type="entry name" value="PROKAR_NTER_METHYL"/>
    <property type="match status" value="1"/>
</dbReference>
<gene>
    <name evidence="1" type="ORF">GCU85_02790</name>
</gene>
<dbReference type="EMBL" id="WHNW01000002">
    <property type="protein sequence ID" value="MPV85664.1"/>
    <property type="molecule type" value="Genomic_DNA"/>
</dbReference>
<comment type="caution">
    <text evidence="1">The sequence shown here is derived from an EMBL/GenBank/DDBJ whole genome shotgun (WGS) entry which is preliminary data.</text>
</comment>